<dbReference type="PROSITE" id="PS50949">
    <property type="entry name" value="HTH_GNTR"/>
    <property type="match status" value="1"/>
</dbReference>
<dbReference type="InterPro" id="IPR000524">
    <property type="entry name" value="Tscrpt_reg_HTH_GntR"/>
</dbReference>
<keyword evidence="2" id="KW-0238">DNA-binding</keyword>
<dbReference type="Pfam" id="PF07702">
    <property type="entry name" value="UTRA"/>
    <property type="match status" value="1"/>
</dbReference>
<dbReference type="Pfam" id="PF00392">
    <property type="entry name" value="GntR"/>
    <property type="match status" value="1"/>
</dbReference>
<dbReference type="SUPFAM" id="SSF46785">
    <property type="entry name" value="Winged helix' DNA-binding domain"/>
    <property type="match status" value="1"/>
</dbReference>
<dbReference type="PANTHER" id="PTHR44846:SF1">
    <property type="entry name" value="MANNOSYL-D-GLYCERATE TRANSPORT_METABOLISM SYSTEM REPRESSOR MNGR-RELATED"/>
    <property type="match status" value="1"/>
</dbReference>
<dbReference type="KEGG" id="csh:Closa_1475"/>
<sequence>MKLMNKDEFIAKEIKYDLFASQAKEGMKLPSERKLAEKYNVQRMTVRLALQRLERESIIEVRQRSGYYVRPKRIDIDLREIMSLSEKAKNIGKDIENKLLSLEIVETDKKLSKIIKLPIGRKMFKIARVRYILDDLERIPVSLDEAYIPMDLAPELMDYDLEHCSLFEILKKQYGTVPFKDLQRVSIVNANEREADILNVSRLAPLVKKKSMTYDKNGELIQYLYSIKNKDWTSFKQINPIINGKIGGFID</sequence>
<keyword evidence="3" id="KW-0804">Transcription</keyword>
<dbReference type="InterPro" id="IPR036388">
    <property type="entry name" value="WH-like_DNA-bd_sf"/>
</dbReference>
<evidence type="ECO:0000259" key="4">
    <source>
        <dbReference type="PROSITE" id="PS50949"/>
    </source>
</evidence>
<evidence type="ECO:0000256" key="3">
    <source>
        <dbReference type="ARBA" id="ARBA00023163"/>
    </source>
</evidence>
<evidence type="ECO:0000313" key="5">
    <source>
        <dbReference type="EMBL" id="ADL04073.1"/>
    </source>
</evidence>
<dbReference type="PRINTS" id="PR00035">
    <property type="entry name" value="HTHGNTR"/>
</dbReference>
<evidence type="ECO:0000256" key="1">
    <source>
        <dbReference type="ARBA" id="ARBA00023015"/>
    </source>
</evidence>
<dbReference type="Gene3D" id="3.40.1410.10">
    <property type="entry name" value="Chorismate lyase-like"/>
    <property type="match status" value="1"/>
</dbReference>
<dbReference type="Proteomes" id="UP000001662">
    <property type="component" value="Chromosome"/>
</dbReference>
<keyword evidence="6" id="KW-1185">Reference proteome</keyword>
<accession>D9R9M3</accession>
<dbReference type="InterPro" id="IPR036390">
    <property type="entry name" value="WH_DNA-bd_sf"/>
</dbReference>
<dbReference type="SMART" id="SM00345">
    <property type="entry name" value="HTH_GNTR"/>
    <property type="match status" value="1"/>
</dbReference>
<dbReference type="InterPro" id="IPR011663">
    <property type="entry name" value="UTRA"/>
</dbReference>
<protein>
    <submittedName>
        <fullName evidence="5">Transcriptional regulator, GntR family</fullName>
    </submittedName>
</protein>
<dbReference type="GO" id="GO:0045892">
    <property type="term" value="P:negative regulation of DNA-templated transcription"/>
    <property type="evidence" value="ECO:0007669"/>
    <property type="project" value="TreeGrafter"/>
</dbReference>
<dbReference type="HOGENOM" id="CLU_063236_2_1_9"/>
<feature type="domain" description="HTH gntR-type" evidence="4">
    <location>
        <begin position="4"/>
        <end position="72"/>
    </location>
</feature>
<gene>
    <name evidence="5" type="ordered locus">Closa_1475</name>
</gene>
<organism evidence="5 6">
    <name type="scientific">Lacrimispora saccharolytica (strain ATCC 35040 / DSM 2544 / NRCC 2533 / WM1)</name>
    <name type="common">Clostridium saccharolyticum</name>
    <dbReference type="NCBI Taxonomy" id="610130"/>
    <lineage>
        <taxon>Bacteria</taxon>
        <taxon>Bacillati</taxon>
        <taxon>Bacillota</taxon>
        <taxon>Clostridia</taxon>
        <taxon>Lachnospirales</taxon>
        <taxon>Lachnospiraceae</taxon>
        <taxon>Lacrimispora</taxon>
    </lineage>
</organism>
<dbReference type="GO" id="GO:0003700">
    <property type="term" value="F:DNA-binding transcription factor activity"/>
    <property type="evidence" value="ECO:0007669"/>
    <property type="project" value="InterPro"/>
</dbReference>
<dbReference type="CDD" id="cd07377">
    <property type="entry name" value="WHTH_GntR"/>
    <property type="match status" value="1"/>
</dbReference>
<keyword evidence="1" id="KW-0805">Transcription regulation</keyword>
<dbReference type="eggNOG" id="COG2188">
    <property type="taxonomic scope" value="Bacteria"/>
</dbReference>
<dbReference type="RefSeq" id="WP_013272164.1">
    <property type="nucleotide sequence ID" value="NC_014376.1"/>
</dbReference>
<dbReference type="GO" id="GO:0003677">
    <property type="term" value="F:DNA binding"/>
    <property type="evidence" value="ECO:0007669"/>
    <property type="project" value="UniProtKB-KW"/>
</dbReference>
<dbReference type="STRING" id="610130.Closa_1475"/>
<dbReference type="OrthoDB" id="9801546at2"/>
<dbReference type="SUPFAM" id="SSF64288">
    <property type="entry name" value="Chorismate lyase-like"/>
    <property type="match status" value="1"/>
</dbReference>
<dbReference type="SMART" id="SM00866">
    <property type="entry name" value="UTRA"/>
    <property type="match status" value="1"/>
</dbReference>
<reference evidence="5" key="1">
    <citation type="submission" date="2010-07" db="EMBL/GenBank/DDBJ databases">
        <title>Complete sequence of Clostridium saccharolyticum WM1.</title>
        <authorList>
            <consortium name="US DOE Joint Genome Institute"/>
            <person name="Lucas S."/>
            <person name="Copeland A."/>
            <person name="Lapidus A."/>
            <person name="Cheng J.-F."/>
            <person name="Bruce D."/>
            <person name="Goodwin L."/>
            <person name="Pitluck S."/>
            <person name="Chertkov O."/>
            <person name="Detter J.C."/>
            <person name="Han C."/>
            <person name="Tapia R."/>
            <person name="Land M."/>
            <person name="Hauser L."/>
            <person name="Chang Y.-J."/>
            <person name="Jeffries C."/>
            <person name="Kyrpides N."/>
            <person name="Ivanova N."/>
            <person name="Mikhailova N."/>
            <person name="Mouttaki H."/>
            <person name="Lin L."/>
            <person name="Zhou J."/>
            <person name="Hemme C.L."/>
            <person name="Woyke T."/>
        </authorList>
    </citation>
    <scope>NUCLEOTIDE SEQUENCE [LARGE SCALE GENOMIC DNA]</scope>
    <source>
        <strain evidence="5">WM1</strain>
    </source>
</reference>
<dbReference type="Gene3D" id="1.10.10.10">
    <property type="entry name" value="Winged helix-like DNA-binding domain superfamily/Winged helix DNA-binding domain"/>
    <property type="match status" value="1"/>
</dbReference>
<dbReference type="AlphaFoldDB" id="D9R9M3"/>
<dbReference type="PANTHER" id="PTHR44846">
    <property type="entry name" value="MANNOSYL-D-GLYCERATE TRANSPORT/METABOLISM SYSTEM REPRESSOR MNGR-RELATED"/>
    <property type="match status" value="1"/>
</dbReference>
<proteinExistence type="predicted"/>
<dbReference type="EMBL" id="CP002109">
    <property type="protein sequence ID" value="ADL04073.1"/>
    <property type="molecule type" value="Genomic_DNA"/>
</dbReference>
<evidence type="ECO:0000313" key="6">
    <source>
        <dbReference type="Proteomes" id="UP000001662"/>
    </source>
</evidence>
<dbReference type="InterPro" id="IPR050679">
    <property type="entry name" value="Bact_HTH_transcr_reg"/>
</dbReference>
<name>D9R9M3_LACSW</name>
<evidence type="ECO:0000256" key="2">
    <source>
        <dbReference type="ARBA" id="ARBA00023125"/>
    </source>
</evidence>
<dbReference type="InterPro" id="IPR028978">
    <property type="entry name" value="Chorismate_lyase_/UTRA_dom_sf"/>
</dbReference>
<dbReference type="PaxDb" id="610130-Closa_1475"/>